<dbReference type="Pfam" id="PF05193">
    <property type="entry name" value="Peptidase_M16_C"/>
    <property type="match status" value="2"/>
</dbReference>
<evidence type="ECO:0000256" key="5">
    <source>
        <dbReference type="ARBA" id="ARBA00023049"/>
    </source>
</evidence>
<evidence type="ECO:0000256" key="6">
    <source>
        <dbReference type="SAM" id="MobiDB-lite"/>
    </source>
</evidence>
<reference evidence="10 11" key="1">
    <citation type="submission" date="2013-09" db="EMBL/GenBank/DDBJ databases">
        <title>Whole genome shotgun sequence of Novosphingobium tardaugens NBRC 16725.</title>
        <authorList>
            <person name="Isaki S."/>
            <person name="Hosoyama A."/>
            <person name="Tsuchikane K."/>
            <person name="Katsumata H."/>
            <person name="Ando Y."/>
            <person name="Yamazaki S."/>
            <person name="Fujita N."/>
        </authorList>
    </citation>
    <scope>NUCLEOTIDE SEQUENCE [LARGE SCALE GENOMIC DNA]</scope>
    <source>
        <strain evidence="10 11">NBRC 16725</strain>
    </source>
</reference>
<organism evidence="10 11">
    <name type="scientific">Caenibius tardaugens NBRC 16725</name>
    <dbReference type="NCBI Taxonomy" id="1219035"/>
    <lineage>
        <taxon>Bacteria</taxon>
        <taxon>Pseudomonadati</taxon>
        <taxon>Pseudomonadota</taxon>
        <taxon>Alphaproteobacteria</taxon>
        <taxon>Sphingomonadales</taxon>
        <taxon>Erythrobacteraceae</taxon>
        <taxon>Caenibius</taxon>
    </lineage>
</organism>
<dbReference type="eggNOG" id="COG0612">
    <property type="taxonomic scope" value="Bacteria"/>
</dbReference>
<dbReference type="GO" id="GO:0008237">
    <property type="term" value="F:metallopeptidase activity"/>
    <property type="evidence" value="ECO:0007669"/>
    <property type="project" value="UniProtKB-KW"/>
</dbReference>
<keyword evidence="11" id="KW-1185">Reference proteome</keyword>
<evidence type="ECO:0000256" key="1">
    <source>
        <dbReference type="ARBA" id="ARBA00007261"/>
    </source>
</evidence>
<evidence type="ECO:0000259" key="9">
    <source>
        <dbReference type="Pfam" id="PF05193"/>
    </source>
</evidence>
<keyword evidence="3" id="KW-0378">Hydrolase</keyword>
<dbReference type="KEGG" id="ntd:EGO55_00165"/>
<comment type="similarity">
    <text evidence="1">Belongs to the peptidase M16 family.</text>
</comment>
<dbReference type="GO" id="GO:0046872">
    <property type="term" value="F:metal ion binding"/>
    <property type="evidence" value="ECO:0007669"/>
    <property type="project" value="InterPro"/>
</dbReference>
<dbReference type="AlphaFoldDB" id="U2Y4N0"/>
<dbReference type="Gene3D" id="3.30.830.10">
    <property type="entry name" value="Metalloenzyme, LuxS/M16 peptidase-like"/>
    <property type="match status" value="3"/>
</dbReference>
<feature type="region of interest" description="Disordered" evidence="6">
    <location>
        <begin position="276"/>
        <end position="298"/>
    </location>
</feature>
<dbReference type="InterPro" id="IPR050626">
    <property type="entry name" value="Peptidase_M16"/>
</dbReference>
<dbReference type="InterPro" id="IPR007863">
    <property type="entry name" value="Peptidase_M16_C"/>
</dbReference>
<gene>
    <name evidence="10" type="ORF">NT2_02_01290</name>
</gene>
<protein>
    <submittedName>
        <fullName evidence="10">Peptidase M16 family protein</fullName>
    </submittedName>
</protein>
<keyword evidence="7" id="KW-0732">Signal</keyword>
<proteinExistence type="inferred from homology"/>
<evidence type="ECO:0000256" key="4">
    <source>
        <dbReference type="ARBA" id="ARBA00022833"/>
    </source>
</evidence>
<comment type="caution">
    <text evidence="10">The sequence shown here is derived from an EMBL/GenBank/DDBJ whole genome shotgun (WGS) entry which is preliminary data.</text>
</comment>
<evidence type="ECO:0000256" key="2">
    <source>
        <dbReference type="ARBA" id="ARBA00022670"/>
    </source>
</evidence>
<dbReference type="RefSeq" id="WP_021688953.1">
    <property type="nucleotide sequence ID" value="NZ_BASZ01000002.1"/>
</dbReference>
<dbReference type="InterPro" id="IPR011249">
    <property type="entry name" value="Metalloenz_LuxS/M16"/>
</dbReference>
<dbReference type="OrthoDB" id="9811314at2"/>
<evidence type="ECO:0000313" key="11">
    <source>
        <dbReference type="Proteomes" id="UP000016568"/>
    </source>
</evidence>
<keyword evidence="5" id="KW-0482">Metalloprotease</keyword>
<name>U2Y4N0_9SPHN</name>
<keyword evidence="2" id="KW-0645">Protease</keyword>
<feature type="signal peptide" evidence="7">
    <location>
        <begin position="1"/>
        <end position="28"/>
    </location>
</feature>
<evidence type="ECO:0000256" key="7">
    <source>
        <dbReference type="SAM" id="SignalP"/>
    </source>
</evidence>
<dbReference type="Proteomes" id="UP000016568">
    <property type="component" value="Unassembled WGS sequence"/>
</dbReference>
<dbReference type="PANTHER" id="PTHR43690">
    <property type="entry name" value="NARDILYSIN"/>
    <property type="match status" value="1"/>
</dbReference>
<dbReference type="EMBL" id="BASZ01000002">
    <property type="protein sequence ID" value="GAD48046.1"/>
    <property type="molecule type" value="Genomic_DNA"/>
</dbReference>
<accession>U2Y4N0</accession>
<keyword evidence="4" id="KW-0862">Zinc</keyword>
<dbReference type="PANTHER" id="PTHR43690:SF17">
    <property type="entry name" value="PROTEIN YHJJ"/>
    <property type="match status" value="1"/>
</dbReference>
<dbReference type="GO" id="GO:0006508">
    <property type="term" value="P:proteolysis"/>
    <property type="evidence" value="ECO:0007669"/>
    <property type="project" value="UniProtKB-KW"/>
</dbReference>
<feature type="domain" description="Peptidase M16 C-terminal" evidence="9">
    <location>
        <begin position="715"/>
        <end position="891"/>
    </location>
</feature>
<dbReference type="Pfam" id="PF00675">
    <property type="entry name" value="Peptidase_M16"/>
    <property type="match status" value="1"/>
</dbReference>
<dbReference type="InterPro" id="IPR011765">
    <property type="entry name" value="Pept_M16_N"/>
</dbReference>
<feature type="chain" id="PRO_5030177642" evidence="7">
    <location>
        <begin position="29"/>
        <end position="971"/>
    </location>
</feature>
<feature type="domain" description="Peptidase M16 N-terminal" evidence="8">
    <location>
        <begin position="73"/>
        <end position="191"/>
    </location>
</feature>
<evidence type="ECO:0000313" key="10">
    <source>
        <dbReference type="EMBL" id="GAD48046.1"/>
    </source>
</evidence>
<evidence type="ECO:0000256" key="3">
    <source>
        <dbReference type="ARBA" id="ARBA00022801"/>
    </source>
</evidence>
<sequence>MTRVSRLFAAIAITLPLPLLLQPTVAIAQQASAKAVKSVEKTDPWIYRGTDIPHDPEWVFGTLGNGLRYAVRRNNVPPGQVSIRIAVDAGSMYESEQERGYAHLLEHLLFRQSKYLGVAEAIPTWQRLGATFGSDTNAQTSATQTVYKLDLPNASATTLNESFRLLSGMVREPVLSQPNINTEVPIVLAEKRERGGASMRIGDATRETFFAGQPLATRAPIGTDESLRGATAVSVQAFHDRWYRPDNTVIVAVGDADPMVLAGEIERWFADWKGKGKKTEAPDFGKPQAPAGSDPANPVGETRVLVEPDLPRNINYAFLRPYKQVIDNIEYNRGIMLDAISQAIINRKLEERARAGGSYLFAQVGQDKVSRSADGTFVNVTPLGSDWKAALKDVRAVIADAIANPPTQQEIDRELAEYDVAFASSVEERTVMAGSKLADDVVNAVDIREAVATPEVVLQVFRDMRARFTPEAIRDHTRALFAGAVIRGVMNTPVTGEADADAFRLALAEPVAATASSRDAAAAISFADLPPIGKPGTVLKSAPIGVMQVEWVQLSNGVRALLWPNNAEPGRVNLQVRFGSGYRGFTAQDAPYIQLGQMALIGSGIGPLGQDALDRISTGRKMGFDFRVDDASFQFSAETRAADLADQLYLFAAKLGMPRWDPNPVLRAKAASELQYESYATTPSSLMQRDLDWLLSNRDPRFETPSPKVLAGVTPEGFRKVWEPLLKQGPIEVLMFGDFKREDGIAALEKTFGALPPREAIPADAASRKVAFPAPQATPTVLHHRGDPNQAAAVIAWPSGGGVAGLSESRQLEILVQLFNNRLFDAMREHAGASYAPQVMSEWPIDMPDGGRIMAFAQLEPEAVPTFFAEASRIAKEIAATPPTTDELARITEPLKQKISRASTGNSFWLYQLEGASYDPQRAEKLRSLLNDYTQTTPQKMQELAKKYLTSREGWRLAIIPAGQELAKPAK</sequence>
<feature type="domain" description="Peptidase M16 C-terminal" evidence="9">
    <location>
        <begin position="231"/>
        <end position="416"/>
    </location>
</feature>
<evidence type="ECO:0000259" key="8">
    <source>
        <dbReference type="Pfam" id="PF00675"/>
    </source>
</evidence>
<dbReference type="SUPFAM" id="SSF63411">
    <property type="entry name" value="LuxS/MPP-like metallohydrolase"/>
    <property type="match status" value="3"/>
</dbReference>